<dbReference type="PROSITE" id="PS51168">
    <property type="entry name" value="CHORISMATE_MUT_2"/>
    <property type="match status" value="1"/>
</dbReference>
<dbReference type="SUPFAM" id="SSF48600">
    <property type="entry name" value="Chorismate mutase II"/>
    <property type="match status" value="1"/>
</dbReference>
<dbReference type="Pfam" id="PF01817">
    <property type="entry name" value="CM_2"/>
    <property type="match status" value="1"/>
</dbReference>
<dbReference type="InterPro" id="IPR002701">
    <property type="entry name" value="CM_II_prokaryot"/>
</dbReference>
<dbReference type="SMART" id="SM00830">
    <property type="entry name" value="CM_2"/>
    <property type="match status" value="1"/>
</dbReference>
<feature type="domain" description="Chorismate mutase" evidence="3">
    <location>
        <begin position="2"/>
        <end position="90"/>
    </location>
</feature>
<reference evidence="4 5" key="1">
    <citation type="submission" date="2020-08" db="EMBL/GenBank/DDBJ databases">
        <title>Genomic Encyclopedia of Type Strains, Phase III (KMG-III): the genomes of soil and plant-associated and newly described type strains.</title>
        <authorList>
            <person name="Whitman W."/>
        </authorList>
    </citation>
    <scope>NUCLEOTIDE SEQUENCE [LARGE SCALE GENOMIC DNA]</scope>
    <source>
        <strain evidence="4 5">CECT 8803</strain>
    </source>
</reference>
<dbReference type="EMBL" id="JACHXA010000006">
    <property type="protein sequence ID" value="MBB3066086.1"/>
    <property type="molecule type" value="Genomic_DNA"/>
</dbReference>
<sequence length="294" mass="32059">MADEKDNLDDLRQQVDDVDARLQKLLMERASIVERIAGHKGKGPVTRPGREAQVLRRIVERHSGSFPLRGMLRIWREIISSSSLIQGHFDVAYFCGDVGPILRSITRDHYGTLAGLIPCGSAAQVLQHVSESPHVIGVLPFPQLEEQDSWWQALARSGSDVPKIIARLPFGSMASGEDKVEALAISRVKPEASGEDTSFLVVETHEQISRSGLRDLLQKAGLEVLSLRSYLESGGSTLSLLEVEGFVTEADKAFDALNALEDSRIGQCWFLGAAAVPLTANAIEKKPAGKGKQK</sequence>
<keyword evidence="2" id="KW-0175">Coiled coil</keyword>
<feature type="coiled-coil region" evidence="2">
    <location>
        <begin position="1"/>
        <end position="28"/>
    </location>
</feature>
<evidence type="ECO:0000313" key="4">
    <source>
        <dbReference type="EMBL" id="MBB3066086.1"/>
    </source>
</evidence>
<gene>
    <name evidence="4" type="ORF">FHR98_002389</name>
</gene>
<dbReference type="GO" id="GO:0004106">
    <property type="term" value="F:chorismate mutase activity"/>
    <property type="evidence" value="ECO:0007669"/>
    <property type="project" value="UniProtKB-EC"/>
</dbReference>
<organism evidence="4 5">
    <name type="scientific">Limibacillus halophilus</name>
    <dbReference type="NCBI Taxonomy" id="1579333"/>
    <lineage>
        <taxon>Bacteria</taxon>
        <taxon>Pseudomonadati</taxon>
        <taxon>Pseudomonadota</taxon>
        <taxon>Alphaproteobacteria</taxon>
        <taxon>Rhodospirillales</taxon>
        <taxon>Rhodovibrionaceae</taxon>
        <taxon>Limibacillus</taxon>
    </lineage>
</organism>
<dbReference type="RefSeq" id="WP_183416901.1">
    <property type="nucleotide sequence ID" value="NZ_JACHXA010000006.1"/>
</dbReference>
<evidence type="ECO:0000259" key="3">
    <source>
        <dbReference type="PROSITE" id="PS51168"/>
    </source>
</evidence>
<proteinExistence type="predicted"/>
<dbReference type="InterPro" id="IPR036979">
    <property type="entry name" value="CM_dom_sf"/>
</dbReference>
<keyword evidence="5" id="KW-1185">Reference proteome</keyword>
<accession>A0A839SX29</accession>
<protein>
    <recommendedName>
        <fullName evidence="1">chorismate mutase</fullName>
        <ecNumber evidence="1">5.4.99.5</ecNumber>
    </recommendedName>
</protein>
<dbReference type="Gene3D" id="1.20.59.10">
    <property type="entry name" value="Chorismate mutase"/>
    <property type="match status" value="1"/>
</dbReference>
<evidence type="ECO:0000256" key="1">
    <source>
        <dbReference type="ARBA" id="ARBA00012404"/>
    </source>
</evidence>
<dbReference type="EC" id="5.4.99.5" evidence="1"/>
<comment type="caution">
    <text evidence="4">The sequence shown here is derived from an EMBL/GenBank/DDBJ whole genome shotgun (WGS) entry which is preliminary data.</text>
</comment>
<evidence type="ECO:0000313" key="5">
    <source>
        <dbReference type="Proteomes" id="UP000581135"/>
    </source>
</evidence>
<evidence type="ECO:0000256" key="2">
    <source>
        <dbReference type="SAM" id="Coils"/>
    </source>
</evidence>
<name>A0A839SX29_9PROT</name>
<dbReference type="InterPro" id="IPR036263">
    <property type="entry name" value="Chorismate_II_sf"/>
</dbReference>
<dbReference type="GO" id="GO:0046417">
    <property type="term" value="P:chorismate metabolic process"/>
    <property type="evidence" value="ECO:0007669"/>
    <property type="project" value="InterPro"/>
</dbReference>
<dbReference type="Proteomes" id="UP000581135">
    <property type="component" value="Unassembled WGS sequence"/>
</dbReference>
<dbReference type="AlphaFoldDB" id="A0A839SX29"/>